<evidence type="ECO:0000256" key="3">
    <source>
        <dbReference type="ARBA" id="ARBA00022989"/>
    </source>
</evidence>
<evidence type="ECO:0000259" key="6">
    <source>
        <dbReference type="Pfam" id="PF00137"/>
    </source>
</evidence>
<dbReference type="Pfam" id="PF00137">
    <property type="entry name" value="ATP-synt_C"/>
    <property type="match status" value="2"/>
</dbReference>
<evidence type="ECO:0000313" key="8">
    <source>
        <dbReference type="Proteomes" id="UP000824208"/>
    </source>
</evidence>
<name>A0A9D2MA75_9FIRM</name>
<dbReference type="InterPro" id="IPR035921">
    <property type="entry name" value="F/V-ATP_Csub_sf"/>
</dbReference>
<evidence type="ECO:0000256" key="4">
    <source>
        <dbReference type="ARBA" id="ARBA00023136"/>
    </source>
</evidence>
<dbReference type="InterPro" id="IPR002379">
    <property type="entry name" value="ATPase_proteolipid_c-like_dom"/>
</dbReference>
<evidence type="ECO:0000256" key="5">
    <source>
        <dbReference type="SAM" id="Phobius"/>
    </source>
</evidence>
<feature type="domain" description="V-ATPase proteolipid subunit C-like" evidence="6">
    <location>
        <begin position="98"/>
        <end position="156"/>
    </location>
</feature>
<dbReference type="NCBIfam" id="NF005124">
    <property type="entry name" value="PRK06558.1"/>
    <property type="match status" value="1"/>
</dbReference>
<dbReference type="AlphaFoldDB" id="A0A9D2MA75"/>
<dbReference type="GO" id="GO:0033177">
    <property type="term" value="C:proton-transporting two-sector ATPase complex, proton-transporting domain"/>
    <property type="evidence" value="ECO:0007669"/>
    <property type="project" value="InterPro"/>
</dbReference>
<proteinExistence type="predicted"/>
<dbReference type="EMBL" id="DWYC01000034">
    <property type="protein sequence ID" value="HJB56483.1"/>
    <property type="molecule type" value="Genomic_DNA"/>
</dbReference>
<dbReference type="Gene3D" id="1.20.120.610">
    <property type="entry name" value="lithium bound rotor ring of v- atpase"/>
    <property type="match status" value="1"/>
</dbReference>
<accession>A0A9D2MA75</accession>
<reference evidence="7" key="1">
    <citation type="journal article" date="2021" name="PeerJ">
        <title>Extensive microbial diversity within the chicken gut microbiome revealed by metagenomics and culture.</title>
        <authorList>
            <person name="Gilroy R."/>
            <person name="Ravi A."/>
            <person name="Getino M."/>
            <person name="Pursley I."/>
            <person name="Horton D.L."/>
            <person name="Alikhan N.F."/>
            <person name="Baker D."/>
            <person name="Gharbi K."/>
            <person name="Hall N."/>
            <person name="Watson M."/>
            <person name="Adriaenssens E.M."/>
            <person name="Foster-Nyarko E."/>
            <person name="Jarju S."/>
            <person name="Secka A."/>
            <person name="Antonio M."/>
            <person name="Oren A."/>
            <person name="Chaudhuri R.R."/>
            <person name="La Ragione R."/>
            <person name="Hildebrand F."/>
            <person name="Pallen M.J."/>
        </authorList>
    </citation>
    <scope>NUCLEOTIDE SEQUENCE</scope>
    <source>
        <strain evidence="7">CHK189-11263</strain>
    </source>
</reference>
<evidence type="ECO:0000256" key="2">
    <source>
        <dbReference type="ARBA" id="ARBA00022692"/>
    </source>
</evidence>
<dbReference type="SUPFAM" id="SSF81333">
    <property type="entry name" value="F1F0 ATP synthase subunit C"/>
    <property type="match status" value="2"/>
</dbReference>
<comment type="caution">
    <text evidence="7">The sequence shown here is derived from an EMBL/GenBank/DDBJ whole genome shotgun (WGS) entry which is preliminary data.</text>
</comment>
<keyword evidence="2 5" id="KW-0812">Transmembrane</keyword>
<gene>
    <name evidence="7" type="ORF">H9714_02915</name>
</gene>
<feature type="transmembrane region" description="Helical" evidence="5">
    <location>
        <begin position="55"/>
        <end position="76"/>
    </location>
</feature>
<evidence type="ECO:0000256" key="1">
    <source>
        <dbReference type="ARBA" id="ARBA00004141"/>
    </source>
</evidence>
<organism evidence="7 8">
    <name type="scientific">Candidatus Flavonifractor intestinipullorum</name>
    <dbReference type="NCBI Taxonomy" id="2838587"/>
    <lineage>
        <taxon>Bacteria</taxon>
        <taxon>Bacillati</taxon>
        <taxon>Bacillota</taxon>
        <taxon>Clostridia</taxon>
        <taxon>Eubacteriales</taxon>
        <taxon>Oscillospiraceae</taxon>
        <taxon>Flavonifractor</taxon>
    </lineage>
</organism>
<feature type="domain" description="V-ATPase proteolipid subunit C-like" evidence="6">
    <location>
        <begin position="15"/>
        <end position="73"/>
    </location>
</feature>
<dbReference type="Proteomes" id="UP000824208">
    <property type="component" value="Unassembled WGS sequence"/>
</dbReference>
<dbReference type="GO" id="GO:0015078">
    <property type="term" value="F:proton transmembrane transporter activity"/>
    <property type="evidence" value="ECO:0007669"/>
    <property type="project" value="InterPro"/>
</dbReference>
<keyword evidence="4 5" id="KW-0472">Membrane</keyword>
<dbReference type="CDD" id="cd18179">
    <property type="entry name" value="ATP-synt_Vo_Ao_c_NTPK_rpt1"/>
    <property type="match status" value="1"/>
</dbReference>
<comment type="subcellular location">
    <subcellularLocation>
        <location evidence="1">Membrane</location>
        <topology evidence="1">Multi-pass membrane protein</topology>
    </subcellularLocation>
</comment>
<protein>
    <submittedName>
        <fullName evidence="7">V-type ATP synthase subunit K</fullName>
    </submittedName>
</protein>
<feature type="transmembrane region" description="Helical" evidence="5">
    <location>
        <begin position="135"/>
        <end position="158"/>
    </location>
</feature>
<sequence length="164" mass="16678">MNFFADFGGLAIGFLGASLACGLSCAGSARGCGIAGEAGNGLLCEDPSAFGKVMILQVIPGTQGLYGLVVWFFALLQMGVFSGTAVGMSVADGLRVACACIPMATGCAISAPAQGRVAATAITLMAKRPNDWAKGIILCITVEFYAILCLLASFLMLLNLNLGV</sequence>
<evidence type="ECO:0000313" key="7">
    <source>
        <dbReference type="EMBL" id="HJB56483.1"/>
    </source>
</evidence>
<reference evidence="7" key="2">
    <citation type="submission" date="2021-04" db="EMBL/GenBank/DDBJ databases">
        <authorList>
            <person name="Gilroy R."/>
        </authorList>
    </citation>
    <scope>NUCLEOTIDE SEQUENCE</scope>
    <source>
        <strain evidence="7">CHK189-11263</strain>
    </source>
</reference>
<keyword evidence="3 5" id="KW-1133">Transmembrane helix</keyword>
<dbReference type="CDD" id="cd18180">
    <property type="entry name" value="ATP-synt_Vo_Ao_c_NTPK_rpt2"/>
    <property type="match status" value="1"/>
</dbReference>